<evidence type="ECO:0000313" key="4">
    <source>
        <dbReference type="Proteomes" id="UP000019063"/>
    </source>
</evidence>
<dbReference type="Gene3D" id="3.40.50.2000">
    <property type="entry name" value="Glycogen Phosphorylase B"/>
    <property type="match status" value="1"/>
</dbReference>
<dbReference type="Gene3D" id="3.90.550.10">
    <property type="entry name" value="Spore Coat Polysaccharide Biosynthesis Protein SpsA, Chain A"/>
    <property type="match status" value="1"/>
</dbReference>
<dbReference type="PATRIC" id="fig|1317118.6.peg.1921"/>
<comment type="caution">
    <text evidence="3">The sequence shown here is derived from an EMBL/GenBank/DDBJ whole genome shotgun (WGS) entry which is preliminary data.</text>
</comment>
<dbReference type="EMBL" id="AQQW01000005">
    <property type="protein sequence ID" value="ETW12728.1"/>
    <property type="molecule type" value="Genomic_DNA"/>
</dbReference>
<dbReference type="Pfam" id="PF22772">
    <property type="entry name" value="WsaF_C"/>
    <property type="match status" value="1"/>
</dbReference>
<dbReference type="InterPro" id="IPR055050">
    <property type="entry name" value="WsaF_C"/>
</dbReference>
<keyword evidence="4" id="KW-1185">Reference proteome</keyword>
<accession>W4HJY2</accession>
<feature type="domain" description="WsaF N-terminal" evidence="1">
    <location>
        <begin position="406"/>
        <end position="550"/>
    </location>
</feature>
<feature type="domain" description="WsaF C-terminal" evidence="2">
    <location>
        <begin position="597"/>
        <end position="728"/>
    </location>
</feature>
<organism evidence="3 4">
    <name type="scientific">Roseivivax marinus</name>
    <dbReference type="NCBI Taxonomy" id="1379903"/>
    <lineage>
        <taxon>Bacteria</taxon>
        <taxon>Pseudomonadati</taxon>
        <taxon>Pseudomonadota</taxon>
        <taxon>Alphaproteobacteria</taxon>
        <taxon>Rhodobacterales</taxon>
        <taxon>Roseobacteraceae</taxon>
        <taxon>Roseivivax</taxon>
    </lineage>
</organism>
<dbReference type="SUPFAM" id="SSF53448">
    <property type="entry name" value="Nucleotide-diphospho-sugar transferases"/>
    <property type="match status" value="1"/>
</dbReference>
<evidence type="ECO:0000259" key="2">
    <source>
        <dbReference type="Pfam" id="PF22772"/>
    </source>
</evidence>
<dbReference type="eggNOG" id="COG3754">
    <property type="taxonomic scope" value="Bacteria"/>
</dbReference>
<protein>
    <submittedName>
        <fullName evidence="3">Uncharacterized protein</fullName>
    </submittedName>
</protein>
<reference evidence="3 4" key="1">
    <citation type="journal article" date="2014" name="Antonie Van Leeuwenhoek">
        <title>Roseivivax atlanticus sp. nov., isolated from surface seawater of the Atlantic Ocean.</title>
        <authorList>
            <person name="Li G."/>
            <person name="Lai Q."/>
            <person name="Liu X."/>
            <person name="Sun F."/>
            <person name="Shao Z."/>
        </authorList>
    </citation>
    <scope>NUCLEOTIDE SEQUENCE [LARGE SCALE GENOMIC DNA]</scope>
    <source>
        <strain evidence="3 4">22II-s10s</strain>
    </source>
</reference>
<dbReference type="RefSeq" id="WP_240476956.1">
    <property type="nucleotide sequence ID" value="NZ_AQQW01000005.1"/>
</dbReference>
<evidence type="ECO:0000259" key="1">
    <source>
        <dbReference type="Pfam" id="PF21374"/>
    </source>
</evidence>
<gene>
    <name evidence="3" type="ORF">ATO8_09303</name>
</gene>
<name>W4HJY2_9RHOB</name>
<evidence type="ECO:0000313" key="3">
    <source>
        <dbReference type="EMBL" id="ETW12728.1"/>
    </source>
</evidence>
<dbReference type="eggNOG" id="COG0463">
    <property type="taxonomic scope" value="Bacteria"/>
</dbReference>
<dbReference type="InterPro" id="IPR029044">
    <property type="entry name" value="Nucleotide-diphossugar_trans"/>
</dbReference>
<sequence>MTQPILVVMAVFRPSEDHLEQQMASIARQTGASPHLIAVIADTRSAPEVERAAEATGLPVTLVHCDTELDSVRAFEAGLIEAVDRADASVAAGEPEPLIALSDQDDIWHDDRLLRGIEALSDGTAQMAHGDARLVDGDGSTVLHQSMFRFERRIKQPRLRGLLYRNNITGMTLLMRPRVARVALPFPRQAGVHYYHDLWLGLIAEATGGVRYVDRPLVDYRQHGGNVMGAIDRQSGWLKSRGGRKLPDMAWLRREAASYALARFLAQSVRNRLQDAEFDGRLPSGTAKTRGLKPYLRGTLGSETHVWDALTLALRGHLALARIAAGFAVVSAGRVGWTLQQALGPARDRAIDDFDRRLYSMSPGVSPEPAKSAEPKKLTAHNYEGQVDARKEPKWTPEFTADGPSLTVLVPTLNPSEIFAGIATAVDIGLGLAQRGIPVRFVATDLPVSSAAASRGFLLRRMKSGAGSSAGAHISVHCGQTQETIPAHADDLYLATAWWTAHGAEKLIRRHGMTQPRFYYLIQDFEPNFYPWGPEFADACASYTFDFEPIFNTALLRDFFADQGFDFATPDSLAFRPSIDVTRYAEAPRTAGGEGPRRLALYGRPEVARNMYGTAVEALARFVTERNLGPADVKIVSIGLPHPPLSLPNGLTLESLGKLPWEDYPGYLAGSDLGLSLMYSPHPSHPPIEMAASGMRVVTNGFGPKDLSRLSKAILSAEPEARAIADALSRAWDMPPVTDDERRIDLASLGASMDETIDRLAANIAPLLRRDAA</sequence>
<dbReference type="Gene3D" id="3.40.50.11090">
    <property type="match status" value="1"/>
</dbReference>
<dbReference type="AlphaFoldDB" id="W4HJY2"/>
<dbReference type="InterPro" id="IPR048510">
    <property type="entry name" value="WsaF_N"/>
</dbReference>
<proteinExistence type="predicted"/>
<dbReference type="Proteomes" id="UP000019063">
    <property type="component" value="Unassembled WGS sequence"/>
</dbReference>
<dbReference type="GO" id="GO:0030247">
    <property type="term" value="F:polysaccharide binding"/>
    <property type="evidence" value="ECO:0007669"/>
    <property type="project" value="InterPro"/>
</dbReference>
<dbReference type="STRING" id="1379903.ATO8_09303"/>
<dbReference type="Pfam" id="PF21374">
    <property type="entry name" value="WsaF_N"/>
    <property type="match status" value="1"/>
</dbReference>